<dbReference type="GO" id="GO:0006171">
    <property type="term" value="P:cAMP biosynthetic process"/>
    <property type="evidence" value="ECO:0007669"/>
    <property type="project" value="TreeGrafter"/>
</dbReference>
<accession>A0A1W9YU17</accession>
<comment type="similarity">
    <text evidence="1">Belongs to the adenylyl cyclase class-3 family.</text>
</comment>
<evidence type="ECO:0000259" key="2">
    <source>
        <dbReference type="PROSITE" id="PS50125"/>
    </source>
</evidence>
<dbReference type="GO" id="GO:0004016">
    <property type="term" value="F:adenylate cyclase activity"/>
    <property type="evidence" value="ECO:0007669"/>
    <property type="project" value="UniProtKB-ARBA"/>
</dbReference>
<comment type="caution">
    <text evidence="3">The sequence shown here is derived from an EMBL/GenBank/DDBJ whole genome shotgun (WGS) entry which is preliminary data.</text>
</comment>
<dbReference type="RefSeq" id="WP_083060424.1">
    <property type="nucleotide sequence ID" value="NZ_JACKVM010000005.1"/>
</dbReference>
<dbReference type="CDD" id="cd07302">
    <property type="entry name" value="CHD"/>
    <property type="match status" value="1"/>
</dbReference>
<dbReference type="SMART" id="SM00044">
    <property type="entry name" value="CYCc"/>
    <property type="match status" value="1"/>
</dbReference>
<evidence type="ECO:0000313" key="4">
    <source>
        <dbReference type="Proteomes" id="UP000192366"/>
    </source>
</evidence>
<dbReference type="InterPro" id="IPR001054">
    <property type="entry name" value="A/G_cyclase"/>
</dbReference>
<evidence type="ECO:0000256" key="1">
    <source>
        <dbReference type="ARBA" id="ARBA00005381"/>
    </source>
</evidence>
<dbReference type="Proteomes" id="UP000192366">
    <property type="component" value="Unassembled WGS sequence"/>
</dbReference>
<dbReference type="Gene3D" id="3.30.70.1230">
    <property type="entry name" value="Nucleotide cyclase"/>
    <property type="match status" value="1"/>
</dbReference>
<dbReference type="PROSITE" id="PS50125">
    <property type="entry name" value="GUANYLATE_CYCLASE_2"/>
    <property type="match status" value="1"/>
</dbReference>
<gene>
    <name evidence="3" type="ORF">BST17_18865</name>
</gene>
<evidence type="ECO:0000313" key="3">
    <source>
        <dbReference type="EMBL" id="ORA03477.1"/>
    </source>
</evidence>
<dbReference type="SUPFAM" id="SSF55073">
    <property type="entry name" value="Nucleotide cyclase"/>
    <property type="match status" value="1"/>
</dbReference>
<dbReference type="InterPro" id="IPR029787">
    <property type="entry name" value="Nucleotide_cyclase"/>
</dbReference>
<dbReference type="OrthoDB" id="310836at2"/>
<keyword evidence="4" id="KW-1185">Reference proteome</keyword>
<dbReference type="InterPro" id="IPR050697">
    <property type="entry name" value="Adenylyl/Guanylyl_Cyclase_3/4"/>
</dbReference>
<dbReference type="Pfam" id="PF16701">
    <property type="entry name" value="Ad_Cy_reg"/>
    <property type="match status" value="1"/>
</dbReference>
<feature type="domain" description="Guanylate cyclase" evidence="2">
    <location>
        <begin position="213"/>
        <end position="321"/>
    </location>
</feature>
<dbReference type="PANTHER" id="PTHR43081:SF19">
    <property type="entry name" value="PH-SENSITIVE ADENYLATE CYCLASE RV1264"/>
    <property type="match status" value="1"/>
</dbReference>
<dbReference type="InterPro" id="IPR032026">
    <property type="entry name" value="Ad_Cy_reg"/>
</dbReference>
<dbReference type="PANTHER" id="PTHR43081">
    <property type="entry name" value="ADENYLATE CYCLASE, TERMINAL-DIFFERENTIATION SPECIFIC-RELATED"/>
    <property type="match status" value="1"/>
</dbReference>
<dbReference type="AlphaFoldDB" id="A0A1W9YU17"/>
<reference evidence="3 4" key="1">
    <citation type="submission" date="2017-02" db="EMBL/GenBank/DDBJ databases">
        <title>The new phylogeny of genus Mycobacterium.</title>
        <authorList>
            <person name="Tortoli E."/>
            <person name="Trovato A."/>
            <person name="Cirillo D.M."/>
        </authorList>
    </citation>
    <scope>NUCLEOTIDE SEQUENCE [LARGE SCALE GENOMIC DNA]</scope>
    <source>
        <strain evidence="3 4">DSM 45578</strain>
    </source>
</reference>
<protein>
    <submittedName>
        <fullName evidence="3">Adenylate/guanylate cyclase domain-containing protein</fullName>
    </submittedName>
</protein>
<dbReference type="Pfam" id="PF00211">
    <property type="entry name" value="Guanylate_cyc"/>
    <property type="match status" value="1"/>
</dbReference>
<dbReference type="GO" id="GO:0035556">
    <property type="term" value="P:intracellular signal transduction"/>
    <property type="evidence" value="ECO:0007669"/>
    <property type="project" value="InterPro"/>
</dbReference>
<name>A0A1W9YU17_MYCBA</name>
<organism evidence="3 4">
    <name type="scientific">Mycolicibacterium bacteremicum</name>
    <name type="common">Mycobacterium bacteremicum</name>
    <dbReference type="NCBI Taxonomy" id="564198"/>
    <lineage>
        <taxon>Bacteria</taxon>
        <taxon>Bacillati</taxon>
        <taxon>Actinomycetota</taxon>
        <taxon>Actinomycetes</taxon>
        <taxon>Mycobacteriales</taxon>
        <taxon>Mycobacteriaceae</taxon>
        <taxon>Mycolicibacterium</taxon>
    </lineage>
</organism>
<sequence length="373" mass="39880">MGSDFDIEASGLLDGLEGAARADRAELIPWLLDQGVTVEQIRDSDTPVLLASRRILGDDGDYVSAREISERTGIDLELLQRIQRALGLPRVDDPDEAAHLRVDGEIARYAKQFADMGIDADNIVLVVRALADGLSKTAEAMRFTSMSAVMAPGVSELDVAVASEALLRQVNPLLGPMIEDMLRLELRRTMETDAVTAGERAEGRPLPGAREVTIAFADLVGFTKLGEAVPPEELEGLANRLVEATHEVVAPPVRFIKSIGDAVMLVSPEPVALLTAMLALLEAAGADDEFPRLRVGLASGMAVNRGGDWFGSPVNLASRVTGAARPGAVLVTEAVHEAIGDDAGVEWSFAGAKRLKGIKDEVKVFRARYLSEQ</sequence>
<dbReference type="STRING" id="564198.BST17_18865"/>
<dbReference type="EMBL" id="MVHJ01000016">
    <property type="protein sequence ID" value="ORA03477.1"/>
    <property type="molecule type" value="Genomic_DNA"/>
</dbReference>
<proteinExistence type="inferred from homology"/>